<evidence type="ECO:0000313" key="2">
    <source>
        <dbReference type="EMBL" id="ETO11172.1"/>
    </source>
</evidence>
<evidence type="ECO:0000313" key="3">
    <source>
        <dbReference type="Proteomes" id="UP000023152"/>
    </source>
</evidence>
<dbReference type="AlphaFoldDB" id="X6MCJ5"/>
<dbReference type="Proteomes" id="UP000023152">
    <property type="component" value="Unassembled WGS sequence"/>
</dbReference>
<keyword evidence="3" id="KW-1185">Reference proteome</keyword>
<comment type="caution">
    <text evidence="2">The sequence shown here is derived from an EMBL/GenBank/DDBJ whole genome shotgun (WGS) entry which is preliminary data.</text>
</comment>
<evidence type="ECO:0000259" key="1">
    <source>
        <dbReference type="Pfam" id="PF20252"/>
    </source>
</evidence>
<dbReference type="Pfam" id="PF20252">
    <property type="entry name" value="BIG2_C"/>
    <property type="match status" value="1"/>
</dbReference>
<dbReference type="InterPro" id="IPR046455">
    <property type="entry name" value="Sec7/BIG1-like_C"/>
</dbReference>
<feature type="domain" description="Sec7/BIG1-like C-terminal" evidence="1">
    <location>
        <begin position="40"/>
        <end position="248"/>
    </location>
</feature>
<reference evidence="2 3" key="1">
    <citation type="journal article" date="2013" name="Curr. Biol.">
        <title>The Genome of the Foraminiferan Reticulomyxa filosa.</title>
        <authorList>
            <person name="Glockner G."/>
            <person name="Hulsmann N."/>
            <person name="Schleicher M."/>
            <person name="Noegel A.A."/>
            <person name="Eichinger L."/>
            <person name="Gallinger C."/>
            <person name="Pawlowski J."/>
            <person name="Sierra R."/>
            <person name="Euteneuer U."/>
            <person name="Pillet L."/>
            <person name="Moustafa A."/>
            <person name="Platzer M."/>
            <person name="Groth M."/>
            <person name="Szafranski K."/>
            <person name="Schliwa M."/>
        </authorList>
    </citation>
    <scope>NUCLEOTIDE SEQUENCE [LARGE SCALE GENOMIC DNA]</scope>
</reference>
<proteinExistence type="predicted"/>
<gene>
    <name evidence="2" type="ORF">RFI_26202</name>
</gene>
<sequence>MNIALAQTVVHQLMVECLFQVEFILACQQNTLSSHLFVVLLHSMKVTIQQMDIVITCFEESHKFARQFNLTTDLRNHLWSLGFMEHQKSPPDLYYQESRSASVLLETMLTLCTHYVPTSFAIRSDDELKNQIFDRHRSTHLWDRFFEFTNQLLTDYFHDSNEYYLNKNKSEAATGTSNANAEAHEENESISIRWKTGVILTLLDSLLSDKCVKDNTQRIQILEKLYDNVVKCVEVENKEIRKRIVILFSQHIKPFVFQGELPNF</sequence>
<protein>
    <recommendedName>
        <fullName evidence="1">Sec7/BIG1-like C-terminal domain-containing protein</fullName>
    </recommendedName>
</protein>
<name>X6MCJ5_RETFI</name>
<dbReference type="EMBL" id="ASPP01022680">
    <property type="protein sequence ID" value="ETO11172.1"/>
    <property type="molecule type" value="Genomic_DNA"/>
</dbReference>
<organism evidence="2 3">
    <name type="scientific">Reticulomyxa filosa</name>
    <dbReference type="NCBI Taxonomy" id="46433"/>
    <lineage>
        <taxon>Eukaryota</taxon>
        <taxon>Sar</taxon>
        <taxon>Rhizaria</taxon>
        <taxon>Retaria</taxon>
        <taxon>Foraminifera</taxon>
        <taxon>Monothalamids</taxon>
        <taxon>Reticulomyxidae</taxon>
        <taxon>Reticulomyxa</taxon>
    </lineage>
</organism>
<accession>X6MCJ5</accession>